<evidence type="ECO:0000313" key="1">
    <source>
        <dbReference type="EMBL" id="PSJ59531.1"/>
    </source>
</evidence>
<dbReference type="EMBL" id="PXYK01000011">
    <property type="protein sequence ID" value="PSJ59531.1"/>
    <property type="molecule type" value="Genomic_DNA"/>
</dbReference>
<dbReference type="Pfam" id="PF01633">
    <property type="entry name" value="Choline_kinase"/>
    <property type="match status" value="1"/>
</dbReference>
<dbReference type="GO" id="GO:0005737">
    <property type="term" value="C:cytoplasm"/>
    <property type="evidence" value="ECO:0007669"/>
    <property type="project" value="TreeGrafter"/>
</dbReference>
<sequence length="314" mass="35645">MMADKRIGEAASEAEREIEAVLGAVSPWQGRDLRYGPVHGGISNSNWKVRIDGEPGSYFVKVPGRGTEMFIDRAAASEASRRAEALKIGPRTYDYLDHQGVEIADFIEGRRPCTNSDFQSPEVRARVLGLYRTFNDSGLLGLTKTVFDMIEEHVEQVRTLNGAFPADFAWLYKQYRLARSALEASGIDLVPCFNDPMPGNFLIAEDGSIMLIDYEYASNNDRCYELGIWCGEMFFSDAIENEVLETYFGRAEPRMKARLIVHKALADVKWSTWAMVQNAVSALDFDFYKYGAWKHMRARSIMQDPRWVDYLRAV</sequence>
<accession>A0A2P7SAZ7</accession>
<dbReference type="InterPro" id="IPR011009">
    <property type="entry name" value="Kinase-like_dom_sf"/>
</dbReference>
<gene>
    <name evidence="1" type="ORF">C7I84_12905</name>
</gene>
<proteinExistence type="predicted"/>
<evidence type="ECO:0000313" key="2">
    <source>
        <dbReference type="Proteomes" id="UP000241229"/>
    </source>
</evidence>
<organism evidence="1 2">
    <name type="scientific">Kumtagia ephedrae</name>
    <dbReference type="NCBI Taxonomy" id="2116701"/>
    <lineage>
        <taxon>Bacteria</taxon>
        <taxon>Pseudomonadati</taxon>
        <taxon>Pseudomonadota</taxon>
        <taxon>Alphaproteobacteria</taxon>
        <taxon>Hyphomicrobiales</taxon>
        <taxon>Phyllobacteriaceae</taxon>
        <taxon>Kumtagia</taxon>
    </lineage>
</organism>
<name>A0A2P7SAZ7_9HYPH</name>
<reference evidence="1 2" key="1">
    <citation type="submission" date="2018-03" db="EMBL/GenBank/DDBJ databases">
        <title>The draft genome of Mesorhizobium sp. 6GN-30.</title>
        <authorList>
            <person name="Liu L."/>
            <person name="Li L."/>
            <person name="Wang T."/>
            <person name="Zhang X."/>
            <person name="Liang L."/>
        </authorList>
    </citation>
    <scope>NUCLEOTIDE SEQUENCE [LARGE SCALE GENOMIC DNA]</scope>
    <source>
        <strain evidence="1 2">6GN30</strain>
    </source>
</reference>
<dbReference type="Gene3D" id="3.30.200.20">
    <property type="entry name" value="Phosphorylase Kinase, domain 1"/>
    <property type="match status" value="1"/>
</dbReference>
<dbReference type="Proteomes" id="UP000241229">
    <property type="component" value="Unassembled WGS sequence"/>
</dbReference>
<dbReference type="RefSeq" id="WP_106772606.1">
    <property type="nucleotide sequence ID" value="NZ_PXYK01000011.1"/>
</dbReference>
<protein>
    <submittedName>
        <fullName evidence="1">Choline/ethanolamine kinase--aminoglycoside phosphotransferase</fullName>
    </submittedName>
</protein>
<dbReference type="AlphaFoldDB" id="A0A2P7SAZ7"/>
<keyword evidence="1" id="KW-0418">Kinase</keyword>
<keyword evidence="2" id="KW-1185">Reference proteome</keyword>
<dbReference type="PANTHER" id="PTHR22603:SF66">
    <property type="entry name" value="ETHANOLAMINE KINASE"/>
    <property type="match status" value="1"/>
</dbReference>
<dbReference type="GO" id="GO:0006646">
    <property type="term" value="P:phosphatidylethanolamine biosynthetic process"/>
    <property type="evidence" value="ECO:0007669"/>
    <property type="project" value="TreeGrafter"/>
</dbReference>
<comment type="caution">
    <text evidence="1">The sequence shown here is derived from an EMBL/GenBank/DDBJ whole genome shotgun (WGS) entry which is preliminary data.</text>
</comment>
<dbReference type="CDD" id="cd05151">
    <property type="entry name" value="ChoK-like"/>
    <property type="match status" value="1"/>
</dbReference>
<dbReference type="GO" id="GO:0004305">
    <property type="term" value="F:ethanolamine kinase activity"/>
    <property type="evidence" value="ECO:0007669"/>
    <property type="project" value="TreeGrafter"/>
</dbReference>
<dbReference type="Gene3D" id="3.90.1200.10">
    <property type="match status" value="1"/>
</dbReference>
<dbReference type="OrthoDB" id="179763at2"/>
<dbReference type="PANTHER" id="PTHR22603">
    <property type="entry name" value="CHOLINE/ETHANOALAMINE KINASE"/>
    <property type="match status" value="1"/>
</dbReference>
<keyword evidence="1" id="KW-0808">Transferase</keyword>
<dbReference type="SUPFAM" id="SSF56112">
    <property type="entry name" value="Protein kinase-like (PK-like)"/>
    <property type="match status" value="1"/>
</dbReference>